<organism evidence="2 3">
    <name type="scientific">Dibothriocephalus latus</name>
    <name type="common">Fish tapeworm</name>
    <name type="synonym">Diphyllobothrium latum</name>
    <dbReference type="NCBI Taxonomy" id="60516"/>
    <lineage>
        <taxon>Eukaryota</taxon>
        <taxon>Metazoa</taxon>
        <taxon>Spiralia</taxon>
        <taxon>Lophotrochozoa</taxon>
        <taxon>Platyhelminthes</taxon>
        <taxon>Cestoda</taxon>
        <taxon>Eucestoda</taxon>
        <taxon>Diphyllobothriidea</taxon>
        <taxon>Diphyllobothriidae</taxon>
        <taxon>Dibothriocephalus</taxon>
    </lineage>
</organism>
<reference evidence="2 3" key="1">
    <citation type="submission" date="2018-11" db="EMBL/GenBank/DDBJ databases">
        <authorList>
            <consortium name="Pathogen Informatics"/>
        </authorList>
    </citation>
    <scope>NUCLEOTIDE SEQUENCE [LARGE SCALE GENOMIC DNA]</scope>
</reference>
<gene>
    <name evidence="2" type="ORF">DILT_LOCUS5661</name>
</gene>
<evidence type="ECO:0000256" key="1">
    <source>
        <dbReference type="SAM" id="MobiDB-lite"/>
    </source>
</evidence>
<feature type="region of interest" description="Disordered" evidence="1">
    <location>
        <begin position="78"/>
        <end position="144"/>
    </location>
</feature>
<protein>
    <submittedName>
        <fullName evidence="2">Uncharacterized protein</fullName>
    </submittedName>
</protein>
<feature type="region of interest" description="Disordered" evidence="1">
    <location>
        <begin position="245"/>
        <end position="292"/>
    </location>
</feature>
<keyword evidence="3" id="KW-1185">Reference proteome</keyword>
<evidence type="ECO:0000313" key="2">
    <source>
        <dbReference type="EMBL" id="VDN09830.1"/>
    </source>
</evidence>
<feature type="compositionally biased region" description="Polar residues" evidence="1">
    <location>
        <begin position="104"/>
        <end position="113"/>
    </location>
</feature>
<dbReference type="AlphaFoldDB" id="A0A3P7L8N9"/>
<proteinExistence type="predicted"/>
<feature type="region of interest" description="Disordered" evidence="1">
    <location>
        <begin position="189"/>
        <end position="214"/>
    </location>
</feature>
<name>A0A3P7L8N9_DIBLA</name>
<dbReference type="EMBL" id="UYRU01047873">
    <property type="protein sequence ID" value="VDN09830.1"/>
    <property type="molecule type" value="Genomic_DNA"/>
</dbReference>
<evidence type="ECO:0000313" key="3">
    <source>
        <dbReference type="Proteomes" id="UP000281553"/>
    </source>
</evidence>
<accession>A0A3P7L8N9</accession>
<dbReference type="OrthoDB" id="6272526at2759"/>
<sequence length="314" mass="32776">MRPDAIGDRPHYHNFVEASSSFLSSGSVYYIIRVVDELLYFNAILAPKESRAKWRATQVWKECDKEIMEKLGGAAFTGHPIRGARGTSNRATDGGAPTGDACTPSGQNGSKSGEAQGKASEPQAEGKTSGGSSGLASFDSDSDYGLVDDEEIEDEDPGVAALAQAEGLNLANDIKFLSDDVEEELERLLGPQASTTTTSGAGEGDGGVTTEGKSLERTASADCYVSDEDTSLTGCLEEISVHFSEGSRHTLSEPNSRLAGGNNSSRVTSTTKKTSAVSLSASGSSTAPSERSSIAVQTLSTGDIMATQIFHDLS</sequence>
<dbReference type="Proteomes" id="UP000281553">
    <property type="component" value="Unassembled WGS sequence"/>
</dbReference>
<feature type="compositionally biased region" description="Low complexity" evidence="1">
    <location>
        <begin position="264"/>
        <end position="292"/>
    </location>
</feature>